<feature type="transmembrane region" description="Helical" evidence="1">
    <location>
        <begin position="287"/>
        <end position="312"/>
    </location>
</feature>
<protein>
    <submittedName>
        <fullName evidence="2">Uncharacterized protein</fullName>
    </submittedName>
</protein>
<proteinExistence type="predicted"/>
<feature type="transmembrane region" description="Helical" evidence="1">
    <location>
        <begin position="446"/>
        <end position="472"/>
    </location>
</feature>
<keyword evidence="1" id="KW-1133">Transmembrane helix</keyword>
<dbReference type="AlphaFoldDB" id="A0A9N9RCH4"/>
<dbReference type="EMBL" id="OU893337">
    <property type="protein sequence ID" value="CAG9793965.1"/>
    <property type="molecule type" value="Genomic_DNA"/>
</dbReference>
<feature type="transmembrane region" description="Helical" evidence="1">
    <location>
        <begin position="261"/>
        <end position="281"/>
    </location>
</feature>
<dbReference type="Pfam" id="PF04087">
    <property type="entry name" value="DUF389"/>
    <property type="match status" value="1"/>
</dbReference>
<reference evidence="2" key="1">
    <citation type="submission" date="2021-12" db="EMBL/GenBank/DDBJ databases">
        <authorList>
            <person name="King R."/>
        </authorList>
    </citation>
    <scope>NUCLEOTIDE SEQUENCE</scope>
</reference>
<feature type="transmembrane region" description="Helical" evidence="1">
    <location>
        <begin position="364"/>
        <end position="386"/>
    </location>
</feature>
<sequence>MVGVLFIVNVPQKEYEKELRLKDKSSKIVTEKEKYEKASKVIHEMKKNKRFGSIKSSIESYATDDDSSIVISKCRSTDCLNKNENEGLFKSKSENTLNDVSHEGGCKSSWEEVKQVIKPKKNKLNITKPARGVDILGAFHWDTPLETILSEILTRLDINSASWTATKGNKFWKVTFSLKSGNLCEELLQVLRTFGIGSRGQSSMSVLPCTLYYKANTSEEDTETKEDIWNDNSMWSRLSSSVRARNHLPQILLAVRSEASLTFDWLFLLVVAAFVSAIGLVENSTVILVASMLISPLMGPITAGTLGTAVCDRSLQRMGLMHEMLGLFLSLVIGFIFGLSICAVDEHYGVGDWPTSEMVSRCEIRSLWVGVLVALPSGAAVALAVLSEYTASLVGVAISASLLPPAVNAGLLWSMSLVHIIYASDDTKWNGVITTSYYSENPATELALLGTVSLCLTLVNILCIFLAGVAVYKVKEVRPLEKRDIPWWQANKDLQIPKHNNDGPTNWEIYSKWCNDPIETNPLQTHTDNNYQIQSDTVTYRKHNLIQRPKAHNIEDYLQKTQNSESYTSMNAVLQPVNNTEKKTSENKEAVEVPSILSNADSIENNATPYTGRVRDSFNYFNFGYEDKDDKNSKSDSYYPTIQPSVNLTIDAKTHGIVLGTKSFHV</sequence>
<feature type="transmembrane region" description="Helical" evidence="1">
    <location>
        <begin position="393"/>
        <end position="422"/>
    </location>
</feature>
<name>A0A9N9RCH4_9NEOP</name>
<dbReference type="InterPro" id="IPR005240">
    <property type="entry name" value="DUF389"/>
</dbReference>
<dbReference type="PANTHER" id="PTHR20992">
    <property type="entry name" value="AT15442P-RELATED"/>
    <property type="match status" value="1"/>
</dbReference>
<keyword evidence="3" id="KW-1185">Reference proteome</keyword>
<accession>A0A9N9RCH4</accession>
<dbReference type="OrthoDB" id="543859at2759"/>
<organism evidence="2 3">
    <name type="scientific">Diatraea saccharalis</name>
    <name type="common">sugarcane borer</name>
    <dbReference type="NCBI Taxonomy" id="40085"/>
    <lineage>
        <taxon>Eukaryota</taxon>
        <taxon>Metazoa</taxon>
        <taxon>Ecdysozoa</taxon>
        <taxon>Arthropoda</taxon>
        <taxon>Hexapoda</taxon>
        <taxon>Insecta</taxon>
        <taxon>Pterygota</taxon>
        <taxon>Neoptera</taxon>
        <taxon>Endopterygota</taxon>
        <taxon>Lepidoptera</taxon>
        <taxon>Glossata</taxon>
        <taxon>Ditrysia</taxon>
        <taxon>Pyraloidea</taxon>
        <taxon>Crambidae</taxon>
        <taxon>Crambinae</taxon>
        <taxon>Diatraea</taxon>
    </lineage>
</organism>
<feature type="transmembrane region" description="Helical" evidence="1">
    <location>
        <begin position="324"/>
        <end position="344"/>
    </location>
</feature>
<gene>
    <name evidence="2" type="ORF">DIATSA_LOCUS11374</name>
</gene>
<evidence type="ECO:0000256" key="1">
    <source>
        <dbReference type="SAM" id="Phobius"/>
    </source>
</evidence>
<evidence type="ECO:0000313" key="2">
    <source>
        <dbReference type="EMBL" id="CAG9793965.1"/>
    </source>
</evidence>
<keyword evidence="1" id="KW-0812">Transmembrane</keyword>
<reference evidence="2" key="2">
    <citation type="submission" date="2022-10" db="EMBL/GenBank/DDBJ databases">
        <authorList>
            <consortium name="ENA_rothamsted_submissions"/>
            <consortium name="culmorum"/>
            <person name="King R."/>
        </authorList>
    </citation>
    <scope>NUCLEOTIDE SEQUENCE</scope>
</reference>
<dbReference type="PANTHER" id="PTHR20992:SF9">
    <property type="entry name" value="AT15442P-RELATED"/>
    <property type="match status" value="1"/>
</dbReference>
<dbReference type="Proteomes" id="UP001153714">
    <property type="component" value="Chromosome 6"/>
</dbReference>
<keyword evidence="1" id="KW-0472">Membrane</keyword>
<evidence type="ECO:0000313" key="3">
    <source>
        <dbReference type="Proteomes" id="UP001153714"/>
    </source>
</evidence>